<keyword evidence="1" id="KW-0343">GTPase activation</keyword>
<comment type="function">
    <text evidence="2">May act as a GTPase-activating protein for Rab family protein(s).</text>
</comment>
<dbReference type="Pfam" id="PF00566">
    <property type="entry name" value="RabGAP-TBC"/>
    <property type="match status" value="1"/>
</dbReference>
<evidence type="ECO:0000256" key="1">
    <source>
        <dbReference type="ARBA" id="ARBA00022468"/>
    </source>
</evidence>
<proteinExistence type="predicted"/>
<dbReference type="Gene3D" id="1.10.8.270">
    <property type="entry name" value="putative rabgap domain of human tbc1 domain family member 14 like domains"/>
    <property type="match status" value="1"/>
</dbReference>
<dbReference type="PANTHER" id="PTHR47219:SF10">
    <property type="entry name" value="GROWTH HORMONE-REGULATED TBC PROTEIN 1"/>
    <property type="match status" value="1"/>
</dbReference>
<accession>A0A1B6JA24</accession>
<gene>
    <name evidence="5" type="ORF">g.12156</name>
</gene>
<dbReference type="InterPro" id="IPR050302">
    <property type="entry name" value="Rab_GAP_TBC_domain"/>
</dbReference>
<evidence type="ECO:0000256" key="3">
    <source>
        <dbReference type="ARBA" id="ARBA00070878"/>
    </source>
</evidence>
<evidence type="ECO:0000259" key="4">
    <source>
        <dbReference type="PROSITE" id="PS50086"/>
    </source>
</evidence>
<organism evidence="5">
    <name type="scientific">Homalodisca liturata</name>
    <dbReference type="NCBI Taxonomy" id="320908"/>
    <lineage>
        <taxon>Eukaryota</taxon>
        <taxon>Metazoa</taxon>
        <taxon>Ecdysozoa</taxon>
        <taxon>Arthropoda</taxon>
        <taxon>Hexapoda</taxon>
        <taxon>Insecta</taxon>
        <taxon>Pterygota</taxon>
        <taxon>Neoptera</taxon>
        <taxon>Paraneoptera</taxon>
        <taxon>Hemiptera</taxon>
        <taxon>Auchenorrhyncha</taxon>
        <taxon>Membracoidea</taxon>
        <taxon>Cicadellidae</taxon>
        <taxon>Cicadellinae</taxon>
        <taxon>Proconiini</taxon>
        <taxon>Homalodisca</taxon>
    </lineage>
</organism>
<sequence length="211" mass="24367">MHEERPSQLYRILVAFAHHNKAVGYCQGLNYIAGLLLLVTKNEEDVFWLLKALVETLLPDYYSSTMSGVITDIEVLSELVRLKLPEVHQKVSSMGLPWALVATKWFICLYADVLPIETVLRIWDCLFYEGSKILFRVAFTMIARHRDSLSNCEDFTALAECFKGIAHDSFTIHCHHFIKSIFKVPGTFKSSTIERLRTEQLQKREVKKKKE</sequence>
<dbReference type="Gene3D" id="1.10.472.80">
    <property type="entry name" value="Ypt/Rab-GAP domain of gyp1p, domain 3"/>
    <property type="match status" value="1"/>
</dbReference>
<reference evidence="5" key="1">
    <citation type="submission" date="2015-11" db="EMBL/GenBank/DDBJ databases">
        <title>De novo transcriptome assembly of four potential Pierce s Disease insect vectors from Arizona vineyards.</title>
        <authorList>
            <person name="Tassone E.E."/>
        </authorList>
    </citation>
    <scope>NUCLEOTIDE SEQUENCE</scope>
</reference>
<evidence type="ECO:0000313" key="5">
    <source>
        <dbReference type="EMBL" id="JAS96016.1"/>
    </source>
</evidence>
<feature type="domain" description="Rab-GAP TBC" evidence="4">
    <location>
        <begin position="1"/>
        <end position="130"/>
    </location>
</feature>
<dbReference type="PROSITE" id="PS50086">
    <property type="entry name" value="TBC_RABGAP"/>
    <property type="match status" value="1"/>
</dbReference>
<dbReference type="EMBL" id="GECU01011690">
    <property type="protein sequence ID" value="JAS96016.1"/>
    <property type="molecule type" value="Transcribed_RNA"/>
</dbReference>
<dbReference type="SMART" id="SM00164">
    <property type="entry name" value="TBC"/>
    <property type="match status" value="1"/>
</dbReference>
<dbReference type="PANTHER" id="PTHR47219">
    <property type="entry name" value="RAB GTPASE-ACTIVATING PROTEIN 1-LIKE"/>
    <property type="match status" value="1"/>
</dbReference>
<dbReference type="FunFam" id="1.10.8.270:FF:000016">
    <property type="entry name" value="TBC1 domain family member 2A"/>
    <property type="match status" value="1"/>
</dbReference>
<protein>
    <recommendedName>
        <fullName evidence="3">Growth hormone-regulated TBC protein 1</fullName>
    </recommendedName>
</protein>
<dbReference type="SUPFAM" id="SSF47923">
    <property type="entry name" value="Ypt/Rab-GAP domain of gyp1p"/>
    <property type="match status" value="2"/>
</dbReference>
<dbReference type="GO" id="GO:0005096">
    <property type="term" value="F:GTPase activator activity"/>
    <property type="evidence" value="ECO:0007669"/>
    <property type="project" value="UniProtKB-KW"/>
</dbReference>
<evidence type="ECO:0000256" key="2">
    <source>
        <dbReference type="ARBA" id="ARBA00043879"/>
    </source>
</evidence>
<dbReference type="InterPro" id="IPR035969">
    <property type="entry name" value="Rab-GAP_TBC_sf"/>
</dbReference>
<name>A0A1B6JA24_9HEMI</name>
<dbReference type="InterPro" id="IPR000195">
    <property type="entry name" value="Rab-GAP-TBC_dom"/>
</dbReference>
<dbReference type="AlphaFoldDB" id="A0A1B6JA24"/>
<dbReference type="GO" id="GO:0031267">
    <property type="term" value="F:small GTPase binding"/>
    <property type="evidence" value="ECO:0007669"/>
    <property type="project" value="TreeGrafter"/>
</dbReference>
<dbReference type="FunFam" id="1.10.472.80:FF:000029">
    <property type="entry name" value="Growth hormone-regulated TBC protein 1"/>
    <property type="match status" value="1"/>
</dbReference>